<keyword evidence="4" id="KW-1185">Reference proteome</keyword>
<accession>A0A561BPZ4</accession>
<evidence type="ECO:0000256" key="1">
    <source>
        <dbReference type="SAM" id="MobiDB-lite"/>
    </source>
</evidence>
<feature type="region of interest" description="Disordered" evidence="1">
    <location>
        <begin position="59"/>
        <end position="104"/>
    </location>
</feature>
<evidence type="ECO:0000313" key="3">
    <source>
        <dbReference type="EMBL" id="TWD80936.1"/>
    </source>
</evidence>
<comment type="caution">
    <text evidence="3">The sequence shown here is derived from an EMBL/GenBank/DDBJ whole genome shotgun (WGS) entry which is preliminary data.</text>
</comment>
<dbReference type="EMBL" id="VIVK01000001">
    <property type="protein sequence ID" value="TWD80936.1"/>
    <property type="molecule type" value="Genomic_DNA"/>
</dbReference>
<sequence>MNDEEIQTALRSTPADTDPLDPAKVIAGAHRRKRIRIVTTGAIASAAVVAVAAVTVATAGTSSPPPEPAIAGTPSTSPSTPVQSSRYQFQNEEPPVGTVPRDGETKIGQYTSVATKGEEWAVIVREPGQPAYEPFGWRRTMGNENLGDPTTPGLQSVGAIYTSVFRSPTATTVIYVDGTKAWYGKVNRLAGIPGWVQASVQLDAHPTTKPGALPPNVSVFAYDRTGKLVGRFGSAPDPLHS</sequence>
<keyword evidence="2" id="KW-1133">Transmembrane helix</keyword>
<name>A0A561BPZ4_9ACTN</name>
<keyword evidence="2" id="KW-0812">Transmembrane</keyword>
<evidence type="ECO:0000313" key="4">
    <source>
        <dbReference type="Proteomes" id="UP000318380"/>
    </source>
</evidence>
<dbReference type="RefSeq" id="WP_145805349.1">
    <property type="nucleotide sequence ID" value="NZ_VIVK01000001.1"/>
</dbReference>
<dbReference type="AlphaFoldDB" id="A0A561BPZ4"/>
<dbReference type="Proteomes" id="UP000318380">
    <property type="component" value="Unassembled WGS sequence"/>
</dbReference>
<proteinExistence type="predicted"/>
<reference evidence="3 4" key="1">
    <citation type="submission" date="2019-06" db="EMBL/GenBank/DDBJ databases">
        <title>Sequencing the genomes of 1000 actinobacteria strains.</title>
        <authorList>
            <person name="Klenk H.-P."/>
        </authorList>
    </citation>
    <scope>NUCLEOTIDE SEQUENCE [LARGE SCALE GENOMIC DNA]</scope>
    <source>
        <strain evidence="3 4">DSM 24683</strain>
    </source>
</reference>
<feature type="transmembrane region" description="Helical" evidence="2">
    <location>
        <begin position="37"/>
        <end position="60"/>
    </location>
</feature>
<organism evidence="3 4">
    <name type="scientific">Kribbella amoyensis</name>
    <dbReference type="NCBI Taxonomy" id="996641"/>
    <lineage>
        <taxon>Bacteria</taxon>
        <taxon>Bacillati</taxon>
        <taxon>Actinomycetota</taxon>
        <taxon>Actinomycetes</taxon>
        <taxon>Propionibacteriales</taxon>
        <taxon>Kribbellaceae</taxon>
        <taxon>Kribbella</taxon>
    </lineage>
</organism>
<feature type="region of interest" description="Disordered" evidence="1">
    <location>
        <begin position="1"/>
        <end position="22"/>
    </location>
</feature>
<evidence type="ECO:0000256" key="2">
    <source>
        <dbReference type="SAM" id="Phobius"/>
    </source>
</evidence>
<protein>
    <submittedName>
        <fullName evidence="3">Uncharacterized protein</fullName>
    </submittedName>
</protein>
<dbReference type="OrthoDB" id="3821490at2"/>
<gene>
    <name evidence="3" type="ORF">FB561_2034</name>
</gene>
<keyword evidence="2" id="KW-0472">Membrane</keyword>
<feature type="compositionally biased region" description="Polar residues" evidence="1">
    <location>
        <begin position="82"/>
        <end position="91"/>
    </location>
</feature>